<dbReference type="AlphaFoldDB" id="A0AAQ4E6Z3"/>
<comment type="caution">
    <text evidence="2">The sequence shown here is derived from an EMBL/GenBank/DDBJ whole genome shotgun (WGS) entry which is preliminary data.</text>
</comment>
<proteinExistence type="predicted"/>
<evidence type="ECO:0000256" key="1">
    <source>
        <dbReference type="SAM" id="MobiDB-lite"/>
    </source>
</evidence>
<gene>
    <name evidence="2" type="ORF">V5799_013038</name>
</gene>
<dbReference type="EMBL" id="JARKHS020021053">
    <property type="protein sequence ID" value="KAK8770497.1"/>
    <property type="molecule type" value="Genomic_DNA"/>
</dbReference>
<keyword evidence="3" id="KW-1185">Reference proteome</keyword>
<organism evidence="2 3">
    <name type="scientific">Amblyomma americanum</name>
    <name type="common">Lone star tick</name>
    <dbReference type="NCBI Taxonomy" id="6943"/>
    <lineage>
        <taxon>Eukaryota</taxon>
        <taxon>Metazoa</taxon>
        <taxon>Ecdysozoa</taxon>
        <taxon>Arthropoda</taxon>
        <taxon>Chelicerata</taxon>
        <taxon>Arachnida</taxon>
        <taxon>Acari</taxon>
        <taxon>Parasitiformes</taxon>
        <taxon>Ixodida</taxon>
        <taxon>Ixodoidea</taxon>
        <taxon>Ixodidae</taxon>
        <taxon>Amblyomminae</taxon>
        <taxon>Amblyomma</taxon>
    </lineage>
</organism>
<reference evidence="2 3" key="1">
    <citation type="journal article" date="2023" name="Arcadia Sci">
        <title>De novo assembly of a long-read Amblyomma americanum tick genome.</title>
        <authorList>
            <person name="Chou S."/>
            <person name="Poskanzer K.E."/>
            <person name="Rollins M."/>
            <person name="Thuy-Boun P.S."/>
        </authorList>
    </citation>
    <scope>NUCLEOTIDE SEQUENCE [LARGE SCALE GENOMIC DNA]</scope>
    <source>
        <strain evidence="2">F_SG_1</strain>
        <tissue evidence="2">Salivary glands</tissue>
    </source>
</reference>
<feature type="region of interest" description="Disordered" evidence="1">
    <location>
        <begin position="130"/>
        <end position="152"/>
    </location>
</feature>
<evidence type="ECO:0000313" key="2">
    <source>
        <dbReference type="EMBL" id="KAK8770497.1"/>
    </source>
</evidence>
<name>A0AAQ4E6Z3_AMBAM</name>
<sequence length="189" mass="20200">MHPASTLVEVRPDLTSVDAGYRPAGFSVSMPVQAGELFGQPGSVLRDTRTNSIVVPRDLVPEAALTGDRATLLLADGCNLEVPEAEVLISSPYFSGKSIARCLKTPLYDAIIGNVLGAKEPFSINRTVPPRHLTAPDGAGETEGSAMLGTAKSSPSANLFADELPLNAFFRRTLTPPLTLTRRRWRETA</sequence>
<dbReference type="Proteomes" id="UP001321473">
    <property type="component" value="Unassembled WGS sequence"/>
</dbReference>
<accession>A0AAQ4E6Z3</accession>
<evidence type="ECO:0000313" key="3">
    <source>
        <dbReference type="Proteomes" id="UP001321473"/>
    </source>
</evidence>
<protein>
    <submittedName>
        <fullName evidence="2">Uncharacterized protein</fullName>
    </submittedName>
</protein>